<dbReference type="PROSITE" id="PS50889">
    <property type="entry name" value="S4"/>
    <property type="match status" value="1"/>
</dbReference>
<protein>
    <recommendedName>
        <fullName evidence="1 8">Tyrosine--tRNA ligase</fullName>
        <ecNumber evidence="1 8">6.1.1.1</ecNumber>
    </recommendedName>
</protein>
<dbReference type="PANTHER" id="PTHR11766">
    <property type="entry name" value="TYROSYL-TRNA SYNTHETASE"/>
    <property type="match status" value="1"/>
</dbReference>
<dbReference type="InterPro" id="IPR024088">
    <property type="entry name" value="Tyr-tRNA-ligase_bac-type"/>
</dbReference>
<dbReference type="CDD" id="cd00165">
    <property type="entry name" value="S4"/>
    <property type="match status" value="1"/>
</dbReference>
<feature type="domain" description="RNA-binding S4" evidence="11">
    <location>
        <begin position="331"/>
        <end position="388"/>
    </location>
</feature>
<dbReference type="InterPro" id="IPR002942">
    <property type="entry name" value="S4_RNA-bd"/>
</dbReference>
<accession>A0A1F5S4M0</accession>
<evidence type="ECO:0000256" key="4">
    <source>
        <dbReference type="ARBA" id="ARBA00022840"/>
    </source>
</evidence>
<dbReference type="Gene3D" id="3.10.290.10">
    <property type="entry name" value="RNA-binding S4 domain"/>
    <property type="match status" value="1"/>
</dbReference>
<keyword evidence="3 10" id="KW-0547">Nucleotide-binding</keyword>
<dbReference type="GO" id="GO:0005524">
    <property type="term" value="F:ATP binding"/>
    <property type="evidence" value="ECO:0007669"/>
    <property type="project" value="UniProtKB-KW"/>
</dbReference>
<keyword evidence="2 10" id="KW-0436">Ligase</keyword>
<dbReference type="InterPro" id="IPR002307">
    <property type="entry name" value="Tyr-tRNA-ligase"/>
</dbReference>
<proteinExistence type="inferred from homology"/>
<dbReference type="CDD" id="cd00805">
    <property type="entry name" value="TyrRS_core"/>
    <property type="match status" value="1"/>
</dbReference>
<dbReference type="EC" id="6.1.1.1" evidence="1 8"/>
<evidence type="ECO:0000259" key="11">
    <source>
        <dbReference type="SMART" id="SM00363"/>
    </source>
</evidence>
<comment type="catalytic activity">
    <reaction evidence="7">
        <text>tRNA(Tyr) + L-tyrosine + ATP = L-tyrosyl-tRNA(Tyr) + AMP + diphosphate + H(+)</text>
        <dbReference type="Rhea" id="RHEA:10220"/>
        <dbReference type="Rhea" id="RHEA-COMP:9706"/>
        <dbReference type="Rhea" id="RHEA-COMP:9707"/>
        <dbReference type="ChEBI" id="CHEBI:15378"/>
        <dbReference type="ChEBI" id="CHEBI:30616"/>
        <dbReference type="ChEBI" id="CHEBI:33019"/>
        <dbReference type="ChEBI" id="CHEBI:58315"/>
        <dbReference type="ChEBI" id="CHEBI:78442"/>
        <dbReference type="ChEBI" id="CHEBI:78536"/>
        <dbReference type="ChEBI" id="CHEBI:456215"/>
        <dbReference type="EC" id="6.1.1.1"/>
    </reaction>
</comment>
<evidence type="ECO:0000313" key="12">
    <source>
        <dbReference type="EMBL" id="OGF21609.1"/>
    </source>
</evidence>
<dbReference type="SUPFAM" id="SSF55174">
    <property type="entry name" value="Alpha-L RNA-binding motif"/>
    <property type="match status" value="1"/>
</dbReference>
<keyword evidence="9" id="KW-0694">RNA-binding</keyword>
<dbReference type="AlphaFoldDB" id="A0A1F5S4M0"/>
<evidence type="ECO:0000256" key="7">
    <source>
        <dbReference type="ARBA" id="ARBA00048248"/>
    </source>
</evidence>
<evidence type="ECO:0000256" key="1">
    <source>
        <dbReference type="ARBA" id="ARBA00013160"/>
    </source>
</evidence>
<dbReference type="InterPro" id="IPR001412">
    <property type="entry name" value="aa-tRNA-synth_I_CS"/>
</dbReference>
<dbReference type="GO" id="GO:0004831">
    <property type="term" value="F:tyrosine-tRNA ligase activity"/>
    <property type="evidence" value="ECO:0007669"/>
    <property type="project" value="UniProtKB-UniRule"/>
</dbReference>
<dbReference type="EMBL" id="MFGA01000002">
    <property type="protein sequence ID" value="OGF21609.1"/>
    <property type="molecule type" value="Genomic_DNA"/>
</dbReference>
<sequence length="388" mass="43938">MKINTDEKKIEELLTRGVENIYPSRKDFEKVLMSGKQLTIYNGIDPTGPTLHIGHGSTLLKLRELQDLGHKIILLIGDFTGMIGDPTDKTATRKKLTRKEVLENCKNYAKQAGKILDMKKVEIKYNSKWLGKLVAGDFLELGSEITVQQLLERDMFKKRTEEGKPIYLHEFIYPLLQGYDSVAMNVDVEIGGNDQTFNMLVGRDMMKNRGKEKFVLTTKLLVDPTGKKMGKSEGNMVTLEDMPEDMYGKVMSWPDTLMPLAFEICTRVSINEFEKVLAGDPREAKMRLAREIVSMYHSESAAQKAEENFVKTFSKKETPDEIKEVAVKSKNILDVLVEVGFCSSKGEARRNIEQGGVTVSGEVVKDFNFEVKSGEIIKKGKRYFVKIK</sequence>
<evidence type="ECO:0000256" key="5">
    <source>
        <dbReference type="ARBA" id="ARBA00022917"/>
    </source>
</evidence>
<comment type="similarity">
    <text evidence="10">Belongs to the class-I aminoacyl-tRNA synthetase family.</text>
</comment>
<keyword evidence="6 10" id="KW-0030">Aminoacyl-tRNA synthetase</keyword>
<dbReference type="InterPro" id="IPR036986">
    <property type="entry name" value="S4_RNA-bd_sf"/>
</dbReference>
<dbReference type="GO" id="GO:0003723">
    <property type="term" value="F:RNA binding"/>
    <property type="evidence" value="ECO:0007669"/>
    <property type="project" value="UniProtKB-KW"/>
</dbReference>
<dbReference type="Pfam" id="PF00579">
    <property type="entry name" value="tRNA-synt_1b"/>
    <property type="match status" value="1"/>
</dbReference>
<reference evidence="12 13" key="1">
    <citation type="journal article" date="2016" name="Nat. Commun.">
        <title>Thousands of microbial genomes shed light on interconnected biogeochemical processes in an aquifer system.</title>
        <authorList>
            <person name="Anantharaman K."/>
            <person name="Brown C.T."/>
            <person name="Hug L.A."/>
            <person name="Sharon I."/>
            <person name="Castelle C.J."/>
            <person name="Probst A.J."/>
            <person name="Thomas B.C."/>
            <person name="Singh A."/>
            <person name="Wilkins M.J."/>
            <person name="Karaoz U."/>
            <person name="Brodie E.L."/>
            <person name="Williams K.H."/>
            <person name="Hubbard S.S."/>
            <person name="Banfield J.F."/>
        </authorList>
    </citation>
    <scope>NUCLEOTIDE SEQUENCE [LARGE SCALE GENOMIC DNA]</scope>
</reference>
<dbReference type="SUPFAM" id="SSF52374">
    <property type="entry name" value="Nucleotidylyl transferase"/>
    <property type="match status" value="1"/>
</dbReference>
<dbReference type="PANTHER" id="PTHR11766:SF1">
    <property type="entry name" value="TYROSINE--TRNA LIGASE"/>
    <property type="match status" value="1"/>
</dbReference>
<dbReference type="Gene3D" id="3.40.50.620">
    <property type="entry name" value="HUPs"/>
    <property type="match status" value="1"/>
</dbReference>
<dbReference type="NCBIfam" id="TIGR00234">
    <property type="entry name" value="tyrS"/>
    <property type="match status" value="1"/>
</dbReference>
<evidence type="ECO:0000256" key="10">
    <source>
        <dbReference type="RuleBase" id="RU363036"/>
    </source>
</evidence>
<dbReference type="InterPro" id="IPR002305">
    <property type="entry name" value="aa-tRNA-synth_Ic"/>
</dbReference>
<dbReference type="PRINTS" id="PR01040">
    <property type="entry name" value="TRNASYNTHTYR"/>
</dbReference>
<dbReference type="SMART" id="SM00363">
    <property type="entry name" value="S4"/>
    <property type="match status" value="1"/>
</dbReference>
<dbReference type="PROSITE" id="PS00178">
    <property type="entry name" value="AA_TRNA_LIGASE_I"/>
    <property type="match status" value="1"/>
</dbReference>
<evidence type="ECO:0000256" key="2">
    <source>
        <dbReference type="ARBA" id="ARBA00022598"/>
    </source>
</evidence>
<evidence type="ECO:0000256" key="9">
    <source>
        <dbReference type="PROSITE-ProRule" id="PRU00182"/>
    </source>
</evidence>
<gene>
    <name evidence="12" type="ORF">A2257_02290</name>
</gene>
<comment type="caution">
    <text evidence="12">The sequence shown here is derived from an EMBL/GenBank/DDBJ whole genome shotgun (WGS) entry which is preliminary data.</text>
</comment>
<evidence type="ECO:0000256" key="6">
    <source>
        <dbReference type="ARBA" id="ARBA00023146"/>
    </source>
</evidence>
<dbReference type="GO" id="GO:0006437">
    <property type="term" value="P:tyrosyl-tRNA aminoacylation"/>
    <property type="evidence" value="ECO:0007669"/>
    <property type="project" value="UniProtKB-UniRule"/>
</dbReference>
<evidence type="ECO:0000256" key="8">
    <source>
        <dbReference type="NCBIfam" id="TIGR00234"/>
    </source>
</evidence>
<dbReference type="GO" id="GO:0005829">
    <property type="term" value="C:cytosol"/>
    <property type="evidence" value="ECO:0007669"/>
    <property type="project" value="TreeGrafter"/>
</dbReference>
<keyword evidence="5 10" id="KW-0648">Protein biosynthesis</keyword>
<organism evidence="12 13">
    <name type="scientific">Candidatus Falkowbacteria bacterium RIFOXYA2_FULL_38_12</name>
    <dbReference type="NCBI Taxonomy" id="1797993"/>
    <lineage>
        <taxon>Bacteria</taxon>
        <taxon>Candidatus Falkowiibacteriota</taxon>
    </lineage>
</organism>
<dbReference type="InterPro" id="IPR014729">
    <property type="entry name" value="Rossmann-like_a/b/a_fold"/>
</dbReference>
<dbReference type="Gene3D" id="1.10.240.10">
    <property type="entry name" value="Tyrosyl-Transfer RNA Synthetase"/>
    <property type="match status" value="1"/>
</dbReference>
<name>A0A1F5S4M0_9BACT</name>
<dbReference type="Proteomes" id="UP000177407">
    <property type="component" value="Unassembled WGS sequence"/>
</dbReference>
<keyword evidence="4 10" id="KW-0067">ATP-binding</keyword>
<evidence type="ECO:0000313" key="13">
    <source>
        <dbReference type="Proteomes" id="UP000177407"/>
    </source>
</evidence>
<dbReference type="Pfam" id="PF01479">
    <property type="entry name" value="S4"/>
    <property type="match status" value="1"/>
</dbReference>
<evidence type="ECO:0000256" key="3">
    <source>
        <dbReference type="ARBA" id="ARBA00022741"/>
    </source>
</evidence>